<keyword evidence="3" id="KW-1185">Reference proteome</keyword>
<evidence type="ECO:0000259" key="1">
    <source>
        <dbReference type="Pfam" id="PF05050"/>
    </source>
</evidence>
<dbReference type="PANTHER" id="PTHR34203:SF15">
    <property type="entry name" value="SLL1173 PROTEIN"/>
    <property type="match status" value="1"/>
</dbReference>
<dbReference type="RefSeq" id="WP_094548048.1">
    <property type="nucleotide sequence ID" value="NZ_MQWB01000001.1"/>
</dbReference>
<evidence type="ECO:0000313" key="3">
    <source>
        <dbReference type="Proteomes" id="UP000216446"/>
    </source>
</evidence>
<dbReference type="InterPro" id="IPR052514">
    <property type="entry name" value="SAM-dependent_MTase"/>
</dbReference>
<name>A0A259TZH0_9BACT</name>
<dbReference type="InterPro" id="IPR006342">
    <property type="entry name" value="FkbM_mtfrase"/>
</dbReference>
<gene>
    <name evidence="2" type="ORF">BSZ36_08960</name>
</gene>
<accession>A0A259TZH0</accession>
<dbReference type="SUPFAM" id="SSF53335">
    <property type="entry name" value="S-adenosyl-L-methionine-dependent methyltransferases"/>
    <property type="match status" value="1"/>
</dbReference>
<dbReference type="Gene3D" id="3.40.50.150">
    <property type="entry name" value="Vaccinia Virus protein VP39"/>
    <property type="match status" value="1"/>
</dbReference>
<organism evidence="2 3">
    <name type="scientific">Rubricoccus marinus</name>
    <dbReference type="NCBI Taxonomy" id="716817"/>
    <lineage>
        <taxon>Bacteria</taxon>
        <taxon>Pseudomonadati</taxon>
        <taxon>Rhodothermota</taxon>
        <taxon>Rhodothermia</taxon>
        <taxon>Rhodothermales</taxon>
        <taxon>Rubricoccaceae</taxon>
        <taxon>Rubricoccus</taxon>
    </lineage>
</organism>
<sequence>MLTDRLRTLLRRSGPARALASPLLAVRRRIVGRRHALRASVWDDARGLLAQPPVVRVDTFGGTFELDPRSHILARLMLDGDYEPEVFGLCASLLDPERDVIDVGANAGFFSVGLAQRLTSGRLLAIEPSAAMVARLRGNLERNGVTENVLVEPLALSDREGTASLNTIQGNEEYSTLGEAAHPALASSGIASGVVQERIRTARLDDVVAAHGLRPALLKVDVEGFEAQVFGGAMQTLRDHRPAVVTEFSADLLRANGSSPEAMVRLFESCGYRILDPFTPGHPPVTPTFLRTTEEVLCLPEEHPLA</sequence>
<dbReference type="Proteomes" id="UP000216446">
    <property type="component" value="Unassembled WGS sequence"/>
</dbReference>
<proteinExistence type="predicted"/>
<protein>
    <recommendedName>
        <fullName evidence="1">Methyltransferase FkbM domain-containing protein</fullName>
    </recommendedName>
</protein>
<dbReference type="NCBIfam" id="TIGR01444">
    <property type="entry name" value="fkbM_fam"/>
    <property type="match status" value="1"/>
</dbReference>
<dbReference type="OrthoDB" id="9812600at2"/>
<comment type="caution">
    <text evidence="2">The sequence shown here is derived from an EMBL/GenBank/DDBJ whole genome shotgun (WGS) entry which is preliminary data.</text>
</comment>
<dbReference type="PANTHER" id="PTHR34203">
    <property type="entry name" value="METHYLTRANSFERASE, FKBM FAMILY PROTEIN"/>
    <property type="match status" value="1"/>
</dbReference>
<reference evidence="2 3" key="1">
    <citation type="submission" date="2016-11" db="EMBL/GenBank/DDBJ databases">
        <title>Study of marine rhodopsin-containing bacteria.</title>
        <authorList>
            <person name="Yoshizawa S."/>
            <person name="Kumagai Y."/>
            <person name="Kogure K."/>
        </authorList>
    </citation>
    <scope>NUCLEOTIDE SEQUENCE [LARGE SCALE GENOMIC DNA]</scope>
    <source>
        <strain evidence="2 3">SG-29</strain>
    </source>
</reference>
<dbReference type="Pfam" id="PF05050">
    <property type="entry name" value="Methyltransf_21"/>
    <property type="match status" value="1"/>
</dbReference>
<dbReference type="EMBL" id="MQWB01000001">
    <property type="protein sequence ID" value="OZC03090.1"/>
    <property type="molecule type" value="Genomic_DNA"/>
</dbReference>
<dbReference type="InterPro" id="IPR029063">
    <property type="entry name" value="SAM-dependent_MTases_sf"/>
</dbReference>
<dbReference type="AlphaFoldDB" id="A0A259TZH0"/>
<feature type="domain" description="Methyltransferase FkbM" evidence="1">
    <location>
        <begin position="102"/>
        <end position="274"/>
    </location>
</feature>
<evidence type="ECO:0000313" key="2">
    <source>
        <dbReference type="EMBL" id="OZC03090.1"/>
    </source>
</evidence>
<dbReference type="InParanoid" id="A0A259TZH0"/>